<organism evidence="3 4">
    <name type="scientific">Stentor coeruleus</name>
    <dbReference type="NCBI Taxonomy" id="5963"/>
    <lineage>
        <taxon>Eukaryota</taxon>
        <taxon>Sar</taxon>
        <taxon>Alveolata</taxon>
        <taxon>Ciliophora</taxon>
        <taxon>Postciliodesmatophora</taxon>
        <taxon>Heterotrichea</taxon>
        <taxon>Heterotrichida</taxon>
        <taxon>Stentoridae</taxon>
        <taxon>Stentor</taxon>
    </lineage>
</organism>
<evidence type="ECO:0000256" key="2">
    <source>
        <dbReference type="ARBA" id="ARBA00022737"/>
    </source>
</evidence>
<gene>
    <name evidence="3" type="ORF">SteCoe_38045</name>
</gene>
<evidence type="ECO:0000313" key="3">
    <source>
        <dbReference type="EMBL" id="OMJ65535.1"/>
    </source>
</evidence>
<sequence length="143" mass="16099">MHSGSILNNIFYVFGGLNELSQCSSELYSLNCENWIWQSLGNFCVDGVDMKMCGHAAVCNKDQMIMFGGLDPETGTIYNQLFVYNIQQKNWGRTEKRKSPRFCGSLVVIGNKMLMLGGCNLVDRRVPKVESMELETLEIDLLG</sequence>
<dbReference type="SUPFAM" id="SSF117281">
    <property type="entry name" value="Kelch motif"/>
    <property type="match status" value="1"/>
</dbReference>
<dbReference type="Pfam" id="PF24681">
    <property type="entry name" value="Kelch_KLHDC2_KLHL20_DRC7"/>
    <property type="match status" value="1"/>
</dbReference>
<dbReference type="Gene3D" id="2.120.10.80">
    <property type="entry name" value="Kelch-type beta propeller"/>
    <property type="match status" value="1"/>
</dbReference>
<name>A0A1R2AM88_9CILI</name>
<reference evidence="3 4" key="1">
    <citation type="submission" date="2016-11" db="EMBL/GenBank/DDBJ databases">
        <title>The macronuclear genome of Stentor coeruleus: a giant cell with tiny introns.</title>
        <authorList>
            <person name="Slabodnick M."/>
            <person name="Ruby J.G."/>
            <person name="Reiff S.B."/>
            <person name="Swart E.C."/>
            <person name="Gosai S."/>
            <person name="Prabakaran S."/>
            <person name="Witkowska E."/>
            <person name="Larue G.E."/>
            <person name="Fisher S."/>
            <person name="Freeman R.M."/>
            <person name="Gunawardena J."/>
            <person name="Chu W."/>
            <person name="Stover N.A."/>
            <person name="Gregory B.D."/>
            <person name="Nowacki M."/>
            <person name="Derisi J."/>
            <person name="Roy S.W."/>
            <person name="Marshall W.F."/>
            <person name="Sood P."/>
        </authorList>
    </citation>
    <scope>NUCLEOTIDE SEQUENCE [LARGE SCALE GENOMIC DNA]</scope>
    <source>
        <strain evidence="3">WM001</strain>
    </source>
</reference>
<dbReference type="InterPro" id="IPR015915">
    <property type="entry name" value="Kelch-typ_b-propeller"/>
</dbReference>
<protein>
    <submittedName>
        <fullName evidence="3">Uncharacterized protein</fullName>
    </submittedName>
</protein>
<dbReference type="OrthoDB" id="45365at2759"/>
<evidence type="ECO:0000313" key="4">
    <source>
        <dbReference type="Proteomes" id="UP000187209"/>
    </source>
</evidence>
<dbReference type="PANTHER" id="PTHR46093">
    <property type="entry name" value="ACYL-COA-BINDING DOMAIN-CONTAINING PROTEIN 5"/>
    <property type="match status" value="1"/>
</dbReference>
<dbReference type="EMBL" id="MPUH01002076">
    <property type="protein sequence ID" value="OMJ65535.1"/>
    <property type="molecule type" value="Genomic_DNA"/>
</dbReference>
<dbReference type="Proteomes" id="UP000187209">
    <property type="component" value="Unassembled WGS sequence"/>
</dbReference>
<keyword evidence="1" id="KW-0880">Kelch repeat</keyword>
<keyword evidence="2" id="KW-0677">Repeat</keyword>
<dbReference type="PANTHER" id="PTHR46093:SF18">
    <property type="entry name" value="FIBRONECTIN TYPE-III DOMAIN-CONTAINING PROTEIN"/>
    <property type="match status" value="1"/>
</dbReference>
<dbReference type="AlphaFoldDB" id="A0A1R2AM88"/>
<proteinExistence type="predicted"/>
<keyword evidence="4" id="KW-1185">Reference proteome</keyword>
<evidence type="ECO:0000256" key="1">
    <source>
        <dbReference type="ARBA" id="ARBA00022441"/>
    </source>
</evidence>
<comment type="caution">
    <text evidence="3">The sequence shown here is derived from an EMBL/GenBank/DDBJ whole genome shotgun (WGS) entry which is preliminary data.</text>
</comment>
<accession>A0A1R2AM88</accession>